<dbReference type="EMBL" id="HBFB01037348">
    <property type="protein sequence ID" value="CAD8696806.1"/>
    <property type="molecule type" value="Transcribed_RNA"/>
</dbReference>
<proteinExistence type="predicted"/>
<evidence type="ECO:0008006" key="3">
    <source>
        <dbReference type="Google" id="ProtNLM"/>
    </source>
</evidence>
<organism evidence="2">
    <name type="scientific">Chlamydomonas leiostraca</name>
    <dbReference type="NCBI Taxonomy" id="1034604"/>
    <lineage>
        <taxon>Eukaryota</taxon>
        <taxon>Viridiplantae</taxon>
        <taxon>Chlorophyta</taxon>
        <taxon>core chlorophytes</taxon>
        <taxon>Chlorophyceae</taxon>
        <taxon>CS clade</taxon>
        <taxon>Chlamydomonadales</taxon>
        <taxon>Chlamydomonadaceae</taxon>
        <taxon>Chlamydomonas</taxon>
    </lineage>
</organism>
<evidence type="ECO:0000313" key="2">
    <source>
        <dbReference type="EMBL" id="CAD8696806.1"/>
    </source>
</evidence>
<gene>
    <name evidence="2" type="ORF">CLEI1391_LOCUS20993</name>
</gene>
<evidence type="ECO:0000256" key="1">
    <source>
        <dbReference type="SAM" id="MobiDB-lite"/>
    </source>
</evidence>
<feature type="region of interest" description="Disordered" evidence="1">
    <location>
        <begin position="256"/>
        <end position="279"/>
    </location>
</feature>
<name>A0A7S0S610_9CHLO</name>
<feature type="compositionally biased region" description="Basic and acidic residues" evidence="1">
    <location>
        <begin position="262"/>
        <end position="276"/>
    </location>
</feature>
<dbReference type="AlphaFoldDB" id="A0A7S0S610"/>
<protein>
    <recommendedName>
        <fullName evidence="3">MHD domain-containing protein</fullName>
    </recommendedName>
</protein>
<dbReference type="PANTHER" id="PTHR37769:SF1">
    <property type="entry name" value="OS08G0243900 PROTEIN"/>
    <property type="match status" value="1"/>
</dbReference>
<reference evidence="2" key="1">
    <citation type="submission" date="2021-01" db="EMBL/GenBank/DDBJ databases">
        <authorList>
            <person name="Corre E."/>
            <person name="Pelletier E."/>
            <person name="Niang G."/>
            <person name="Scheremetjew M."/>
            <person name="Finn R."/>
            <person name="Kale V."/>
            <person name="Holt S."/>
            <person name="Cochrane G."/>
            <person name="Meng A."/>
            <person name="Brown T."/>
            <person name="Cohen L."/>
        </authorList>
    </citation>
    <scope>NUCLEOTIDE SEQUENCE</scope>
    <source>
        <strain evidence="2">SAG 11-49</strain>
    </source>
</reference>
<sequence>MVVYQRACVIVRSRLTARNLLIQAQGVDVRAATNAAQEAATLLEQAAQNSDAGDVSPHITGKPLVCGSVSLPNARWRVVYRMVGQLVVMVVVPPACNAFAALDVLEKAVRIVTAECKPTETNPDRLERRYPEVYMALGALLAGAGTLTSSAALREGRAVVDSVANMDKAAARSDKSDKGDKGAEALHATSVGVGAAAGGKGTKRTLADHAALLPGMMGFNTEAGLAGVKPLPGWELAHATPPAVPQLARHQFAVMPQASSGQDDHMGFTPEKKPAPAEDDDPFGFIKAPLAAKAEEAPKAPAAPTPVVPPAPLLRLSEVWEAEVVGASITRSRLRGSLQWVPELVSATVPAIPFCLSLSGAVPHSKGSPGGSEAARTALGRAHAHSTMRPFAWPAPATPPVPSSGVEPGTPGFVADVMSAKAQLAPMLLRYTVPAVQAPLPVPIQVKLGVSLQPAGSDALQTAVLLGVQLQFAPELDGACVEGVEVKLVVPALFELPSRASPPGASMDGAHRTLTWKQGAGEAGRSGGNAARAFSAVFLVSAGEAATKATLRGISAEVVATGARGATLTGVTLHQYGFDAAVCSASCSWAAKLTAKLPLGS</sequence>
<dbReference type="PANTHER" id="PTHR37769">
    <property type="entry name" value="OS08G0243900 PROTEIN"/>
    <property type="match status" value="1"/>
</dbReference>
<accession>A0A7S0S610</accession>